<dbReference type="GO" id="GO:0046872">
    <property type="term" value="F:metal ion binding"/>
    <property type="evidence" value="ECO:0007669"/>
    <property type="project" value="UniProtKB-KW"/>
</dbReference>
<dbReference type="PROSITE" id="PS51746">
    <property type="entry name" value="PPM_2"/>
    <property type="match status" value="1"/>
</dbReference>
<dbReference type="SUPFAM" id="SSF81606">
    <property type="entry name" value="PP2C-like"/>
    <property type="match status" value="1"/>
</dbReference>
<evidence type="ECO:0000256" key="6">
    <source>
        <dbReference type="ARBA" id="ARBA00022801"/>
    </source>
</evidence>
<sequence>MALAGEDGMLGLLALVIFASVLFLLLLALFFYFLARRRRWCLFAPPAPAVSSASPARLPVTKADLERPLLSDDSGDVPSQISCSPRRNIAEESRLQSDVNIIPPVAHDSPNRRRLPTGIYVLEDDLAFGQTLKRSEIANWPAEELRHQRIGEARNALEFFGENVRHRLSPIKDKSTHQRSSLSLEVISGPSTGLQCSRQSTNPSDLPLTLGRISSSDVVLEDPGVSGKHAVINWNKDTLKWELVDTGSLNGTLLNSQPVNNPDLGLRRWSIPVEIGDGDIITLGTSSKVFVQIVPYCEHPIPFKVGMASDPMALRRGGKNLPMEDVCYCQWPLPGVKQFGLFGIFDGHGGVGAAKAACEILPKVVSSSLSNPERQEKVLSFCDASEVLKEAFFQTEAAMNHQYEGCTATALLVWADNRNEYFAQCANVGDSACVMNVGGIEIKMTEDHRISSLSERARFRERGQPLADGQGRLYGINLGRMLGDKFLKEQEPRFSPEPFISRAVHIKRASTAFALLASDGLWDVMSIKKAVQIVLQAKATGSISEGNSAENVANVVLNEARTLRTKDNTSIIFLDFDAL</sequence>
<dbReference type="Gene3D" id="3.60.40.10">
    <property type="entry name" value="PPM-type phosphatase domain"/>
    <property type="match status" value="1"/>
</dbReference>
<keyword evidence="12" id="KW-1133">Transmembrane helix</keyword>
<dbReference type="Pfam" id="PF00481">
    <property type="entry name" value="PP2C"/>
    <property type="match status" value="1"/>
</dbReference>
<evidence type="ECO:0000313" key="15">
    <source>
        <dbReference type="EMBL" id="MQL83049.1"/>
    </source>
</evidence>
<comment type="cofactor">
    <cofactor evidence="2">
        <name>Mg(2+)</name>
        <dbReference type="ChEBI" id="CHEBI:18420"/>
    </cofactor>
</comment>
<keyword evidence="6" id="KW-0378">Hydrolase</keyword>
<feature type="domain" description="FHA" evidence="13">
    <location>
        <begin position="208"/>
        <end position="259"/>
    </location>
</feature>
<evidence type="ECO:0000256" key="12">
    <source>
        <dbReference type="SAM" id="Phobius"/>
    </source>
</evidence>
<evidence type="ECO:0000256" key="4">
    <source>
        <dbReference type="ARBA" id="ARBA00013081"/>
    </source>
</evidence>
<dbReference type="InterPro" id="IPR001932">
    <property type="entry name" value="PPM-type_phosphatase-like_dom"/>
</dbReference>
<keyword evidence="16" id="KW-1185">Reference proteome</keyword>
<keyword evidence="5" id="KW-0479">Metal-binding</keyword>
<comment type="cofactor">
    <cofactor evidence="1">
        <name>Mn(2+)</name>
        <dbReference type="ChEBI" id="CHEBI:29035"/>
    </cofactor>
</comment>
<protein>
    <recommendedName>
        <fullName evidence="4">protein-serine/threonine phosphatase</fullName>
        <ecNumber evidence="4">3.1.3.16</ecNumber>
    </recommendedName>
</protein>
<evidence type="ECO:0000256" key="7">
    <source>
        <dbReference type="ARBA" id="ARBA00022842"/>
    </source>
</evidence>
<dbReference type="CDD" id="cd22678">
    <property type="entry name" value="FHA_PP2C70-like"/>
    <property type="match status" value="1"/>
</dbReference>
<dbReference type="InterPro" id="IPR015655">
    <property type="entry name" value="PP2C"/>
</dbReference>
<gene>
    <name evidence="15" type="ORF">Taro_015526</name>
</gene>
<keyword evidence="8" id="KW-0904">Protein phosphatase</keyword>
<evidence type="ECO:0000256" key="2">
    <source>
        <dbReference type="ARBA" id="ARBA00001946"/>
    </source>
</evidence>
<comment type="similarity">
    <text evidence="3">Belongs to the PP2C family.</text>
</comment>
<keyword evidence="12" id="KW-0472">Membrane</keyword>
<dbReference type="EC" id="3.1.3.16" evidence="4"/>
<evidence type="ECO:0000256" key="1">
    <source>
        <dbReference type="ARBA" id="ARBA00001936"/>
    </source>
</evidence>
<dbReference type="Proteomes" id="UP000652761">
    <property type="component" value="Unassembled WGS sequence"/>
</dbReference>
<evidence type="ECO:0000259" key="14">
    <source>
        <dbReference type="PROSITE" id="PS51746"/>
    </source>
</evidence>
<dbReference type="PANTHER" id="PTHR13832:SF643">
    <property type="entry name" value="PROTEIN PHOSPHATASE 2C-RELATED"/>
    <property type="match status" value="1"/>
</dbReference>
<keyword evidence="7" id="KW-0460">Magnesium</keyword>
<feature type="domain" description="PPM-type phosphatase" evidence="14">
    <location>
        <begin position="304"/>
        <end position="576"/>
    </location>
</feature>
<dbReference type="InterPro" id="IPR000253">
    <property type="entry name" value="FHA_dom"/>
</dbReference>
<evidence type="ECO:0000256" key="3">
    <source>
        <dbReference type="ARBA" id="ARBA00006702"/>
    </source>
</evidence>
<dbReference type="SMART" id="SM00240">
    <property type="entry name" value="FHA"/>
    <property type="match status" value="1"/>
</dbReference>
<evidence type="ECO:0000256" key="10">
    <source>
        <dbReference type="ARBA" id="ARBA00047761"/>
    </source>
</evidence>
<dbReference type="CDD" id="cd00143">
    <property type="entry name" value="PP2Cc"/>
    <property type="match status" value="1"/>
</dbReference>
<name>A0A843UTG0_COLES</name>
<dbReference type="SMART" id="SM00332">
    <property type="entry name" value="PP2Cc"/>
    <property type="match status" value="1"/>
</dbReference>
<proteinExistence type="inferred from homology"/>
<dbReference type="InterPro" id="IPR036457">
    <property type="entry name" value="PPM-type-like_dom_sf"/>
</dbReference>
<evidence type="ECO:0000313" key="16">
    <source>
        <dbReference type="Proteomes" id="UP000652761"/>
    </source>
</evidence>
<dbReference type="PANTHER" id="PTHR13832">
    <property type="entry name" value="PROTEIN PHOSPHATASE 2C"/>
    <property type="match status" value="1"/>
</dbReference>
<dbReference type="AlphaFoldDB" id="A0A843UTG0"/>
<dbReference type="SUPFAM" id="SSF49879">
    <property type="entry name" value="SMAD/FHA domain"/>
    <property type="match status" value="1"/>
</dbReference>
<dbReference type="FunFam" id="3.60.40.10:FF:000047">
    <property type="entry name" value="Protein phosphatase 2C 70"/>
    <property type="match status" value="1"/>
</dbReference>
<dbReference type="PROSITE" id="PS01032">
    <property type="entry name" value="PPM_1"/>
    <property type="match status" value="1"/>
</dbReference>
<dbReference type="Pfam" id="PF00498">
    <property type="entry name" value="FHA"/>
    <property type="match status" value="1"/>
</dbReference>
<comment type="catalytic activity">
    <reaction evidence="11">
        <text>O-phospho-L-threonyl-[protein] + H2O = L-threonyl-[protein] + phosphate</text>
        <dbReference type="Rhea" id="RHEA:47004"/>
        <dbReference type="Rhea" id="RHEA-COMP:11060"/>
        <dbReference type="Rhea" id="RHEA-COMP:11605"/>
        <dbReference type="ChEBI" id="CHEBI:15377"/>
        <dbReference type="ChEBI" id="CHEBI:30013"/>
        <dbReference type="ChEBI" id="CHEBI:43474"/>
        <dbReference type="ChEBI" id="CHEBI:61977"/>
        <dbReference type="EC" id="3.1.3.16"/>
    </reaction>
</comment>
<reference evidence="15" key="1">
    <citation type="submission" date="2017-07" db="EMBL/GenBank/DDBJ databases">
        <title>Taro Niue Genome Assembly and Annotation.</title>
        <authorList>
            <person name="Atibalentja N."/>
            <person name="Keating K."/>
            <person name="Fields C.J."/>
        </authorList>
    </citation>
    <scope>NUCLEOTIDE SEQUENCE</scope>
    <source>
        <strain evidence="15">Niue_2</strain>
        <tissue evidence="15">Leaf</tissue>
    </source>
</reference>
<evidence type="ECO:0000256" key="5">
    <source>
        <dbReference type="ARBA" id="ARBA00022723"/>
    </source>
</evidence>
<organism evidence="15 16">
    <name type="scientific">Colocasia esculenta</name>
    <name type="common">Wild taro</name>
    <name type="synonym">Arum esculentum</name>
    <dbReference type="NCBI Taxonomy" id="4460"/>
    <lineage>
        <taxon>Eukaryota</taxon>
        <taxon>Viridiplantae</taxon>
        <taxon>Streptophyta</taxon>
        <taxon>Embryophyta</taxon>
        <taxon>Tracheophyta</taxon>
        <taxon>Spermatophyta</taxon>
        <taxon>Magnoliopsida</taxon>
        <taxon>Liliopsida</taxon>
        <taxon>Araceae</taxon>
        <taxon>Aroideae</taxon>
        <taxon>Colocasieae</taxon>
        <taxon>Colocasia</taxon>
    </lineage>
</organism>
<dbReference type="GO" id="GO:0004722">
    <property type="term" value="F:protein serine/threonine phosphatase activity"/>
    <property type="evidence" value="ECO:0007669"/>
    <property type="project" value="UniProtKB-EC"/>
</dbReference>
<feature type="transmembrane region" description="Helical" evidence="12">
    <location>
        <begin position="12"/>
        <end position="35"/>
    </location>
</feature>
<dbReference type="Gene3D" id="2.60.200.20">
    <property type="match status" value="1"/>
</dbReference>
<dbReference type="InterPro" id="IPR000222">
    <property type="entry name" value="PP2C_BS"/>
</dbReference>
<evidence type="ECO:0000256" key="9">
    <source>
        <dbReference type="ARBA" id="ARBA00023211"/>
    </source>
</evidence>
<dbReference type="EMBL" id="NMUH01000670">
    <property type="protein sequence ID" value="MQL83049.1"/>
    <property type="molecule type" value="Genomic_DNA"/>
</dbReference>
<accession>A0A843UTG0</accession>
<keyword evidence="9" id="KW-0464">Manganese</keyword>
<comment type="caution">
    <text evidence="15">The sequence shown here is derived from an EMBL/GenBank/DDBJ whole genome shotgun (WGS) entry which is preliminary data.</text>
</comment>
<dbReference type="OrthoDB" id="420076at2759"/>
<comment type="catalytic activity">
    <reaction evidence="10">
        <text>O-phospho-L-seryl-[protein] + H2O = L-seryl-[protein] + phosphate</text>
        <dbReference type="Rhea" id="RHEA:20629"/>
        <dbReference type="Rhea" id="RHEA-COMP:9863"/>
        <dbReference type="Rhea" id="RHEA-COMP:11604"/>
        <dbReference type="ChEBI" id="CHEBI:15377"/>
        <dbReference type="ChEBI" id="CHEBI:29999"/>
        <dbReference type="ChEBI" id="CHEBI:43474"/>
        <dbReference type="ChEBI" id="CHEBI:83421"/>
        <dbReference type="EC" id="3.1.3.16"/>
    </reaction>
</comment>
<dbReference type="InterPro" id="IPR008984">
    <property type="entry name" value="SMAD_FHA_dom_sf"/>
</dbReference>
<evidence type="ECO:0000259" key="13">
    <source>
        <dbReference type="PROSITE" id="PS50006"/>
    </source>
</evidence>
<evidence type="ECO:0000256" key="8">
    <source>
        <dbReference type="ARBA" id="ARBA00022912"/>
    </source>
</evidence>
<evidence type="ECO:0000256" key="11">
    <source>
        <dbReference type="ARBA" id="ARBA00048336"/>
    </source>
</evidence>
<dbReference type="PROSITE" id="PS50006">
    <property type="entry name" value="FHA_DOMAIN"/>
    <property type="match status" value="1"/>
</dbReference>
<keyword evidence="12" id="KW-0812">Transmembrane</keyword>
<dbReference type="SMR" id="A0A843UTG0"/>